<evidence type="ECO:0000256" key="4">
    <source>
        <dbReference type="ARBA" id="ARBA00041867"/>
    </source>
</evidence>
<evidence type="ECO:0000256" key="1">
    <source>
        <dbReference type="ARBA" id="ARBA00022603"/>
    </source>
</evidence>
<keyword evidence="8" id="KW-1185">Reference proteome</keyword>
<dbReference type="GO" id="GO:0016279">
    <property type="term" value="F:protein-lysine N-methyltransferase activity"/>
    <property type="evidence" value="ECO:0007669"/>
    <property type="project" value="TreeGrafter"/>
</dbReference>
<dbReference type="GO" id="GO:0032259">
    <property type="term" value="P:methylation"/>
    <property type="evidence" value="ECO:0007669"/>
    <property type="project" value="UniProtKB-KW"/>
</dbReference>
<proteinExistence type="inferred from homology"/>
<dbReference type="PANTHER" id="PTHR43648:SF1">
    <property type="entry name" value="ELECTRON TRANSFER FLAVOPROTEIN BETA SUBUNIT LYSINE METHYLTRANSFERASE"/>
    <property type="match status" value="1"/>
</dbReference>
<feature type="non-terminal residue" evidence="7">
    <location>
        <position position="356"/>
    </location>
</feature>
<evidence type="ECO:0000256" key="6">
    <source>
        <dbReference type="SAM" id="MobiDB-lite"/>
    </source>
</evidence>
<dbReference type="Gene3D" id="3.40.50.150">
    <property type="entry name" value="Vaccinia Virus protein VP39"/>
    <property type="match status" value="1"/>
</dbReference>
<name>A0A1E7FPI2_9STRA</name>
<dbReference type="EMBL" id="KV784355">
    <property type="protein sequence ID" value="OEU20056.1"/>
    <property type="molecule type" value="Genomic_DNA"/>
</dbReference>
<sequence>LRSVTFSNIQKEQEPQLLCNFLMELGACSASIVDADRGTTDETAIFDEFDPGSMTRTAVTRHSWNNCDVSAHFPASTSLEWIMEIVQDTFPDLPKYTSVTAVENKDWVLHVQKSWKPIILPPFVLRFPWHTDQMVQEAMSEKKKTTPTTIDSSDDDDDDDTVVELELQGGIAFGTGEHPTTQLCLEFVNDAIRQQKTKDDDDYHMLYYEYNYNDDDDDFLFMDYGAGSGVLGMAACKLYPSTRAIGVDIDVDAVLIANANAETNQAFSSKDGQQAETLPEELNGPIYDACVANILAAPLVSLAPAISSLLKPGSPLGLSGIMTSQSSMVLKAYAEYFDDVKVERELLGWVLITGKR</sequence>
<dbReference type="PANTHER" id="PTHR43648">
    <property type="entry name" value="ELECTRON TRANSFER FLAVOPROTEIN BETA SUBUNIT LYSINE METHYLTRANSFERASE"/>
    <property type="match status" value="1"/>
</dbReference>
<evidence type="ECO:0000313" key="8">
    <source>
        <dbReference type="Proteomes" id="UP000095751"/>
    </source>
</evidence>
<gene>
    <name evidence="7" type="ORF">FRACYDRAFT_146953</name>
</gene>
<dbReference type="Proteomes" id="UP000095751">
    <property type="component" value="Unassembled WGS sequence"/>
</dbReference>
<dbReference type="InterPro" id="IPR029063">
    <property type="entry name" value="SAM-dependent_MTases_sf"/>
</dbReference>
<evidence type="ECO:0000313" key="7">
    <source>
        <dbReference type="EMBL" id="OEU20056.1"/>
    </source>
</evidence>
<keyword evidence="1 7" id="KW-0489">Methyltransferase</keyword>
<evidence type="ECO:0000256" key="2">
    <source>
        <dbReference type="ARBA" id="ARBA00022679"/>
    </source>
</evidence>
<comment type="similarity">
    <text evidence="3">Belongs to the methyltransferase superfamily. ETFBKMT family.</text>
</comment>
<feature type="region of interest" description="Disordered" evidence="6">
    <location>
        <begin position="138"/>
        <end position="160"/>
    </location>
</feature>
<feature type="non-terminal residue" evidence="7">
    <location>
        <position position="1"/>
    </location>
</feature>
<evidence type="ECO:0000256" key="5">
    <source>
        <dbReference type="ARBA" id="ARBA00042266"/>
    </source>
</evidence>
<dbReference type="KEGG" id="fcy:FRACYDRAFT_146953"/>
<keyword evidence="2 7" id="KW-0808">Transferase</keyword>
<dbReference type="OrthoDB" id="419617at2759"/>
<evidence type="ECO:0000256" key="3">
    <source>
        <dbReference type="ARBA" id="ARBA00037932"/>
    </source>
</evidence>
<dbReference type="InParanoid" id="A0A1E7FPI2"/>
<accession>A0A1E7FPI2</accession>
<organism evidence="7 8">
    <name type="scientific">Fragilariopsis cylindrus CCMP1102</name>
    <dbReference type="NCBI Taxonomy" id="635003"/>
    <lineage>
        <taxon>Eukaryota</taxon>
        <taxon>Sar</taxon>
        <taxon>Stramenopiles</taxon>
        <taxon>Ochrophyta</taxon>
        <taxon>Bacillariophyta</taxon>
        <taxon>Bacillariophyceae</taxon>
        <taxon>Bacillariophycidae</taxon>
        <taxon>Bacillariales</taxon>
        <taxon>Bacillariaceae</taxon>
        <taxon>Fragilariopsis</taxon>
    </lineage>
</organism>
<reference evidence="7 8" key="1">
    <citation type="submission" date="2016-09" db="EMBL/GenBank/DDBJ databases">
        <title>Extensive genetic diversity and differential bi-allelic expression allows diatom success in the polar Southern Ocean.</title>
        <authorList>
            <consortium name="DOE Joint Genome Institute"/>
            <person name="Mock T."/>
            <person name="Otillar R.P."/>
            <person name="Strauss J."/>
            <person name="Dupont C."/>
            <person name="Frickenhaus S."/>
            <person name="Maumus F."/>
            <person name="Mcmullan M."/>
            <person name="Sanges R."/>
            <person name="Schmutz J."/>
            <person name="Toseland A."/>
            <person name="Valas R."/>
            <person name="Veluchamy A."/>
            <person name="Ward B.J."/>
            <person name="Allen A."/>
            <person name="Barry K."/>
            <person name="Falciatore A."/>
            <person name="Ferrante M."/>
            <person name="Fortunato A.E."/>
            <person name="Gloeckner G."/>
            <person name="Gruber A."/>
            <person name="Hipkin R."/>
            <person name="Janech M."/>
            <person name="Kroth P."/>
            <person name="Leese F."/>
            <person name="Lindquist E."/>
            <person name="Lyon B.R."/>
            <person name="Martin J."/>
            <person name="Mayer C."/>
            <person name="Parker M."/>
            <person name="Quesneville H."/>
            <person name="Raymond J."/>
            <person name="Uhlig C."/>
            <person name="Valentin K.U."/>
            <person name="Worden A.Z."/>
            <person name="Armbrust E.V."/>
            <person name="Bowler C."/>
            <person name="Green B."/>
            <person name="Moulton V."/>
            <person name="Van Oosterhout C."/>
            <person name="Grigoriev I."/>
        </authorList>
    </citation>
    <scope>NUCLEOTIDE SEQUENCE [LARGE SCALE GENOMIC DNA]</scope>
    <source>
        <strain evidence="7 8">CCMP1102</strain>
    </source>
</reference>
<dbReference type="AlphaFoldDB" id="A0A1E7FPI2"/>
<dbReference type="SUPFAM" id="SSF53335">
    <property type="entry name" value="S-adenosyl-L-methionine-dependent methyltransferases"/>
    <property type="match status" value="1"/>
</dbReference>
<dbReference type="InterPro" id="IPR050078">
    <property type="entry name" value="Ribosomal_L11_MeTrfase_PrmA"/>
</dbReference>
<dbReference type="Pfam" id="PF06325">
    <property type="entry name" value="PrmA"/>
    <property type="match status" value="1"/>
</dbReference>
<protein>
    <recommendedName>
        <fullName evidence="5">ETFB lysine methyltransferase</fullName>
    </recommendedName>
    <alternativeName>
        <fullName evidence="4">Protein N-lysine methyltransferase METTL20</fullName>
    </alternativeName>
</protein>